<dbReference type="Pfam" id="PF17836">
    <property type="entry name" value="PglD_N"/>
    <property type="match status" value="1"/>
</dbReference>
<evidence type="ECO:0000259" key="6">
    <source>
        <dbReference type="Pfam" id="PF17836"/>
    </source>
</evidence>
<name>A0A512NIV9_9HYPH</name>
<keyword evidence="3" id="KW-0677">Repeat</keyword>
<dbReference type="PANTHER" id="PTHR43300">
    <property type="entry name" value="ACETYLTRANSFERASE"/>
    <property type="match status" value="1"/>
</dbReference>
<evidence type="ECO:0000256" key="2">
    <source>
        <dbReference type="ARBA" id="ARBA00022679"/>
    </source>
</evidence>
<evidence type="ECO:0000256" key="3">
    <source>
        <dbReference type="ARBA" id="ARBA00022737"/>
    </source>
</evidence>
<dbReference type="OrthoDB" id="9815592at2"/>
<reference evidence="7 8" key="1">
    <citation type="submission" date="2019-07" db="EMBL/GenBank/DDBJ databases">
        <title>Whole genome shotgun sequence of Reyranella soli NBRC 108950.</title>
        <authorList>
            <person name="Hosoyama A."/>
            <person name="Uohara A."/>
            <person name="Ohji S."/>
            <person name="Ichikawa N."/>
        </authorList>
    </citation>
    <scope>NUCLEOTIDE SEQUENCE [LARGE SCALE GENOMIC DNA]</scope>
    <source>
        <strain evidence="7 8">NBRC 108950</strain>
    </source>
</reference>
<feature type="site" description="Increases basicity of active site His" evidence="5">
    <location>
        <position position="141"/>
    </location>
</feature>
<dbReference type="InterPro" id="IPR020019">
    <property type="entry name" value="AcTrfase_PglD-like"/>
</dbReference>
<evidence type="ECO:0000256" key="5">
    <source>
        <dbReference type="PIRSR" id="PIRSR620019-1"/>
    </source>
</evidence>
<dbReference type="Pfam" id="PF14602">
    <property type="entry name" value="Hexapep_2"/>
    <property type="match status" value="1"/>
</dbReference>
<sequence length="233" mass="23234">MNRRRVVILGASGNALDILDIIDALGAPWKVAGVLDDKHGKGSKFTGLPIVGSLAEAAALADTVFINGIASERTHRRKLDIIAGTGLKAARFVTLIHPLAAVSTRAEIGNGSCIGPGCAIAGQVEIGAHAWLGSRAVIGHDCVLGAGVTVAPSATLGGSVTLGAQAYVGSGAMLRPGITVGEGALIGMGAVVLRDVPAGMVVVGNPARPLVRPTAQYGQMLGGRAAASALSQA</sequence>
<evidence type="ECO:0000256" key="4">
    <source>
        <dbReference type="ARBA" id="ARBA00023315"/>
    </source>
</evidence>
<evidence type="ECO:0000256" key="1">
    <source>
        <dbReference type="ARBA" id="ARBA00007274"/>
    </source>
</evidence>
<dbReference type="AlphaFoldDB" id="A0A512NIV9"/>
<keyword evidence="8" id="KW-1185">Reference proteome</keyword>
<keyword evidence="4" id="KW-0012">Acyltransferase</keyword>
<dbReference type="InterPro" id="IPR001451">
    <property type="entry name" value="Hexapep"/>
</dbReference>
<dbReference type="Gene3D" id="3.40.50.20">
    <property type="match status" value="1"/>
</dbReference>
<dbReference type="GO" id="GO:0016746">
    <property type="term" value="F:acyltransferase activity"/>
    <property type="evidence" value="ECO:0007669"/>
    <property type="project" value="UniProtKB-KW"/>
</dbReference>
<dbReference type="Proteomes" id="UP000321058">
    <property type="component" value="Unassembled WGS sequence"/>
</dbReference>
<dbReference type="SUPFAM" id="SSF51161">
    <property type="entry name" value="Trimeric LpxA-like enzymes"/>
    <property type="match status" value="1"/>
</dbReference>
<dbReference type="NCBIfam" id="TIGR03570">
    <property type="entry name" value="NeuD_NnaD"/>
    <property type="match status" value="1"/>
</dbReference>
<evidence type="ECO:0000313" key="7">
    <source>
        <dbReference type="EMBL" id="GEP58887.1"/>
    </source>
</evidence>
<protein>
    <recommendedName>
        <fullName evidence="6">PglD N-terminal domain-containing protein</fullName>
    </recommendedName>
</protein>
<dbReference type="InterPro" id="IPR050179">
    <property type="entry name" value="Trans_hexapeptide_repeat"/>
</dbReference>
<dbReference type="InterPro" id="IPR018357">
    <property type="entry name" value="Hexapep_transf_CS"/>
</dbReference>
<comment type="similarity">
    <text evidence="1">Belongs to the transferase hexapeptide repeat family.</text>
</comment>
<dbReference type="Pfam" id="PF00132">
    <property type="entry name" value="Hexapep"/>
    <property type="match status" value="1"/>
</dbReference>
<dbReference type="CDD" id="cd03360">
    <property type="entry name" value="LbH_AT_putative"/>
    <property type="match status" value="1"/>
</dbReference>
<dbReference type="Gene3D" id="2.160.10.10">
    <property type="entry name" value="Hexapeptide repeat proteins"/>
    <property type="match status" value="1"/>
</dbReference>
<keyword evidence="2" id="KW-0808">Transferase</keyword>
<accession>A0A512NIV9</accession>
<dbReference type="PROSITE" id="PS00101">
    <property type="entry name" value="HEXAPEP_TRANSFERASES"/>
    <property type="match status" value="1"/>
</dbReference>
<dbReference type="RefSeq" id="WP_147154274.1">
    <property type="nucleotide sequence ID" value="NZ_BKAJ01000113.1"/>
</dbReference>
<dbReference type="PANTHER" id="PTHR43300:SF7">
    <property type="entry name" value="UDP-N-ACETYLBACILLOSAMINE N-ACETYLTRANSFERASE"/>
    <property type="match status" value="1"/>
</dbReference>
<proteinExistence type="inferred from homology"/>
<comment type="caution">
    <text evidence="7">The sequence shown here is derived from an EMBL/GenBank/DDBJ whole genome shotgun (WGS) entry which is preliminary data.</text>
</comment>
<gene>
    <name evidence="7" type="ORF">RSO01_60530</name>
</gene>
<evidence type="ECO:0000313" key="8">
    <source>
        <dbReference type="Proteomes" id="UP000321058"/>
    </source>
</evidence>
<feature type="active site" description="Proton acceptor" evidence="5">
    <location>
        <position position="140"/>
    </location>
</feature>
<feature type="domain" description="PglD N-terminal" evidence="6">
    <location>
        <begin position="5"/>
        <end position="77"/>
    </location>
</feature>
<dbReference type="InterPro" id="IPR011004">
    <property type="entry name" value="Trimer_LpxA-like_sf"/>
</dbReference>
<organism evidence="7 8">
    <name type="scientific">Reyranella soli</name>
    <dbReference type="NCBI Taxonomy" id="1230389"/>
    <lineage>
        <taxon>Bacteria</taxon>
        <taxon>Pseudomonadati</taxon>
        <taxon>Pseudomonadota</taxon>
        <taxon>Alphaproteobacteria</taxon>
        <taxon>Hyphomicrobiales</taxon>
        <taxon>Reyranellaceae</taxon>
        <taxon>Reyranella</taxon>
    </lineage>
</organism>
<dbReference type="InterPro" id="IPR041561">
    <property type="entry name" value="PglD_N"/>
</dbReference>
<dbReference type="EMBL" id="BKAJ01000113">
    <property type="protein sequence ID" value="GEP58887.1"/>
    <property type="molecule type" value="Genomic_DNA"/>
</dbReference>